<organism evidence="1 2">
    <name type="scientific">Tenacibaculum jejuense</name>
    <dbReference type="NCBI Taxonomy" id="584609"/>
    <lineage>
        <taxon>Bacteria</taxon>
        <taxon>Pseudomonadati</taxon>
        <taxon>Bacteroidota</taxon>
        <taxon>Flavobacteriia</taxon>
        <taxon>Flavobacteriales</taxon>
        <taxon>Flavobacteriaceae</taxon>
        <taxon>Tenacibaculum</taxon>
    </lineage>
</organism>
<sequence>MIKKAVFISLFFISIGSILSQVSSQVSELSKKLEAIHYAESSHVGVSGKPSIIYSDYRKIDSIATNEELFHFAKNGSNSLRFYSLRSLVNRKDIDKVIWLYEFYSSYPMKVSYQSGCEVQAVSLKEVIKRQFQLIQKIIEENRVDVIDKQIAYYKKELLNKKITKNKKITLTYEGFIKDLYKEKESLKVLSKWNLKELSLILNKLESIDKLER</sequence>
<evidence type="ECO:0000313" key="2">
    <source>
        <dbReference type="Proteomes" id="UP000215214"/>
    </source>
</evidence>
<dbReference type="Proteomes" id="UP000215214">
    <property type="component" value="Chromosome TJEJU"/>
</dbReference>
<keyword evidence="2" id="KW-1185">Reference proteome</keyword>
<accession>A0A238UB47</accession>
<dbReference type="InterPro" id="IPR001611">
    <property type="entry name" value="Leu-rich_rpt"/>
</dbReference>
<proteinExistence type="predicted"/>
<dbReference type="AlphaFoldDB" id="A0A238UB47"/>
<dbReference type="PROSITE" id="PS51450">
    <property type="entry name" value="LRR"/>
    <property type="match status" value="1"/>
</dbReference>
<dbReference type="EMBL" id="LT899436">
    <property type="protein sequence ID" value="SNR16206.1"/>
    <property type="molecule type" value="Genomic_DNA"/>
</dbReference>
<evidence type="ECO:0000313" key="1">
    <source>
        <dbReference type="EMBL" id="SNR16206.1"/>
    </source>
</evidence>
<dbReference type="KEGG" id="tje:TJEJU_2522"/>
<gene>
    <name evidence="1" type="ORF">TJEJU_2522</name>
</gene>
<protein>
    <submittedName>
        <fullName evidence="1">Uncharacterized protein</fullName>
    </submittedName>
</protein>
<reference evidence="1 2" key="1">
    <citation type="submission" date="2017-07" db="EMBL/GenBank/DDBJ databases">
        <authorList>
            <person name="Sun Z.S."/>
            <person name="Albrecht U."/>
            <person name="Echele G."/>
            <person name="Lee C.C."/>
        </authorList>
    </citation>
    <scope>NUCLEOTIDE SEQUENCE [LARGE SCALE GENOMIC DNA]</scope>
    <source>
        <strain evidence="2">type strain: KCTC 22618</strain>
    </source>
</reference>
<dbReference type="RefSeq" id="WP_095072580.1">
    <property type="nucleotide sequence ID" value="NZ_LT899436.1"/>
</dbReference>
<name>A0A238UB47_9FLAO</name>
<dbReference type="OrthoDB" id="1257559at2"/>